<accession>A0ACC2WH19</accession>
<evidence type="ECO:0000313" key="1">
    <source>
        <dbReference type="EMBL" id="KAJ9110758.1"/>
    </source>
</evidence>
<organism evidence="1 2">
    <name type="scientific">Naganishia adeliensis</name>
    <dbReference type="NCBI Taxonomy" id="92952"/>
    <lineage>
        <taxon>Eukaryota</taxon>
        <taxon>Fungi</taxon>
        <taxon>Dikarya</taxon>
        <taxon>Basidiomycota</taxon>
        <taxon>Agaricomycotina</taxon>
        <taxon>Tremellomycetes</taxon>
        <taxon>Filobasidiales</taxon>
        <taxon>Filobasidiaceae</taxon>
        <taxon>Naganishia</taxon>
    </lineage>
</organism>
<name>A0ACC2WH19_9TREE</name>
<proteinExistence type="predicted"/>
<evidence type="ECO:0000313" key="2">
    <source>
        <dbReference type="Proteomes" id="UP001230649"/>
    </source>
</evidence>
<dbReference type="Proteomes" id="UP001230649">
    <property type="component" value="Unassembled WGS sequence"/>
</dbReference>
<gene>
    <name evidence="1" type="ORF">QFC20_002799</name>
</gene>
<dbReference type="EMBL" id="JASBWS010000022">
    <property type="protein sequence ID" value="KAJ9110758.1"/>
    <property type="molecule type" value="Genomic_DNA"/>
</dbReference>
<comment type="caution">
    <text evidence="1">The sequence shown here is derived from an EMBL/GenBank/DDBJ whole genome shotgun (WGS) entry which is preliminary data.</text>
</comment>
<protein>
    <submittedName>
        <fullName evidence="1">Uncharacterized protein</fullName>
    </submittedName>
</protein>
<keyword evidence="2" id="KW-1185">Reference proteome</keyword>
<reference evidence="1" key="1">
    <citation type="submission" date="2023-04" db="EMBL/GenBank/DDBJ databases">
        <title>Draft Genome sequencing of Naganishia species isolated from polar environments using Oxford Nanopore Technology.</title>
        <authorList>
            <person name="Leo P."/>
            <person name="Venkateswaran K."/>
        </authorList>
    </citation>
    <scope>NUCLEOTIDE SEQUENCE</scope>
    <source>
        <strain evidence="1">MNA-CCFEE 5262</strain>
    </source>
</reference>
<sequence length="769" mass="84559">MPGRNNAAQSYKAGRPIIDETNYADQPVYAINPVPSRATSHRGQQQNGNNSRPHAARKGSEAVNLNHLLNFSMPRRDVPGSGHMPRRSKGVRNAAYNKERYVNAQFRFVMKPTANYAAHFADPDLFYQWPQILQVIVPTVSAMSVAQGDEPLSSGINATERKETERQGMTCPICLGEPVAPRMTKCGHIFCYPCILHYFQLSDIPKTAKCPICGDTIQERMLKSVRWADNTVAVPELGDKHHHSHNDHDHIFGELDLDTASRAASNTSAHKLKMRLVQRPQITTLALPRSSTWPSEAVPATQAPWHFIPDVMSFSKFMLATSDYMLAELQHNLRELEQERILLEGDDLGKSFVDAAIRHVSGQMEKAKTEINTPALRKAERETREACAELEASHRAKVIAERERKERVERKDHDEAAPVEAETVFPAVVSAIPPPVEHQAETPIPQPSPPAKSKNRRANPRVPHIPHDEPSYLYYQAASGANVYLHPLDIKILLAHYKTYNAFPDTITIRPEGADEGTINEDLRRRCKYLAHLQMGTDVVFVEADLEDTLGPDAVAQFEQALKQRRNRRRERIKKEDKAKLKWEAQEREKMPFGVRTAIPNSSGDADEDFLLALQRSTVEMGPATSTTGASGSAVGGSEVSSSPTMYDLGTSFPPSSGNTRISSSGVGLSVSPPAGAWASSASAHNKSFASALHAPPGTRSFMPQRNPETDWEIERAWSAFEESARAASTPVDGHGAASDSAGATGGKGGKKAKPKKLVLSMSSGGRRA</sequence>